<evidence type="ECO:0000256" key="6">
    <source>
        <dbReference type="SAM" id="Phobius"/>
    </source>
</evidence>
<dbReference type="EMBL" id="BABT02000028">
    <property type="protein sequence ID" value="GAA94145.1"/>
    <property type="molecule type" value="Genomic_DNA"/>
</dbReference>
<dbReference type="InterPro" id="IPR025256">
    <property type="entry name" value="TM7S3/TM198-like_dom"/>
</dbReference>
<dbReference type="AlphaFoldDB" id="G7DU85"/>
<evidence type="ECO:0000259" key="8">
    <source>
        <dbReference type="Pfam" id="PF13886"/>
    </source>
</evidence>
<comment type="subcellular location">
    <subcellularLocation>
        <location evidence="1">Membrane</location>
        <topology evidence="1">Multi-pass membrane protein</topology>
    </subcellularLocation>
</comment>
<name>G7DU85_MIXOS</name>
<dbReference type="Proteomes" id="UP000009131">
    <property type="component" value="Unassembled WGS sequence"/>
</dbReference>
<feature type="compositionally biased region" description="Low complexity" evidence="5">
    <location>
        <begin position="757"/>
        <end position="770"/>
    </location>
</feature>
<protein>
    <recommendedName>
        <fullName evidence="8">TM7S3/TM198-like domain-containing protein</fullName>
    </recommendedName>
</protein>
<feature type="transmembrane region" description="Helical" evidence="6">
    <location>
        <begin position="139"/>
        <end position="157"/>
    </location>
</feature>
<feature type="compositionally biased region" description="Low complexity" evidence="5">
    <location>
        <begin position="620"/>
        <end position="630"/>
    </location>
</feature>
<dbReference type="OrthoDB" id="102260at2759"/>
<reference evidence="9 10" key="2">
    <citation type="journal article" date="2012" name="Open Biol.">
        <title>Characteristics of nucleosomes and linker DNA regions on the genome of the basidiomycete Mixia osmundae revealed by mono- and dinucleosome mapping.</title>
        <authorList>
            <person name="Nishida H."/>
            <person name="Kondo S."/>
            <person name="Matsumoto T."/>
            <person name="Suzuki Y."/>
            <person name="Yoshikawa H."/>
            <person name="Taylor T.D."/>
            <person name="Sugiyama J."/>
        </authorList>
    </citation>
    <scope>NUCLEOTIDE SEQUENCE [LARGE SCALE GENOMIC DNA]</scope>
    <source>
        <strain evidence="10">CBS 9802 / IAM 14324 / JCM 22182 / KY 12970</strain>
    </source>
</reference>
<reference evidence="9 10" key="1">
    <citation type="journal article" date="2011" name="J. Gen. Appl. Microbiol.">
        <title>Draft genome sequencing of the enigmatic basidiomycete Mixia osmundae.</title>
        <authorList>
            <person name="Nishida H."/>
            <person name="Nagatsuka Y."/>
            <person name="Sugiyama J."/>
        </authorList>
    </citation>
    <scope>NUCLEOTIDE SEQUENCE [LARGE SCALE GENOMIC DNA]</scope>
    <source>
        <strain evidence="10">CBS 9802 / IAM 14324 / JCM 22182 / KY 12970</strain>
    </source>
</reference>
<feature type="transmembrane region" description="Helical" evidence="6">
    <location>
        <begin position="169"/>
        <end position="187"/>
    </location>
</feature>
<comment type="caution">
    <text evidence="9">The sequence shown here is derived from an EMBL/GenBank/DDBJ whole genome shotgun (WGS) entry which is preliminary data.</text>
</comment>
<gene>
    <name evidence="9" type="primary">Mo00793</name>
    <name evidence="9" type="ORF">E5Q_00793</name>
</gene>
<keyword evidence="2 6" id="KW-0812">Transmembrane</keyword>
<evidence type="ECO:0000313" key="9">
    <source>
        <dbReference type="EMBL" id="GAA94145.1"/>
    </source>
</evidence>
<feature type="transmembrane region" description="Helical" evidence="6">
    <location>
        <begin position="227"/>
        <end position="243"/>
    </location>
</feature>
<accession>G7DU85</accession>
<feature type="transmembrane region" description="Helical" evidence="6">
    <location>
        <begin position="285"/>
        <end position="305"/>
    </location>
</feature>
<evidence type="ECO:0000256" key="4">
    <source>
        <dbReference type="ARBA" id="ARBA00023136"/>
    </source>
</evidence>
<evidence type="ECO:0000256" key="2">
    <source>
        <dbReference type="ARBA" id="ARBA00022692"/>
    </source>
</evidence>
<organism evidence="9 10">
    <name type="scientific">Mixia osmundae (strain CBS 9802 / IAM 14324 / JCM 22182 / KY 12970)</name>
    <dbReference type="NCBI Taxonomy" id="764103"/>
    <lineage>
        <taxon>Eukaryota</taxon>
        <taxon>Fungi</taxon>
        <taxon>Dikarya</taxon>
        <taxon>Basidiomycota</taxon>
        <taxon>Pucciniomycotina</taxon>
        <taxon>Mixiomycetes</taxon>
        <taxon>Mixiales</taxon>
        <taxon>Mixiaceae</taxon>
        <taxon>Mixia</taxon>
    </lineage>
</organism>
<feature type="transmembrane region" description="Helical" evidence="6">
    <location>
        <begin position="255"/>
        <end position="273"/>
    </location>
</feature>
<dbReference type="eggNOG" id="ENOG502RXUE">
    <property type="taxonomic scope" value="Eukaryota"/>
</dbReference>
<keyword evidence="3 6" id="KW-1133">Transmembrane helix</keyword>
<feature type="region of interest" description="Disordered" evidence="5">
    <location>
        <begin position="812"/>
        <end position="838"/>
    </location>
</feature>
<dbReference type="PANTHER" id="PTHR39469">
    <property type="entry name" value="CHROMOSOME 1, WHOLE GENOME SHOTGUN SEQUENCE"/>
    <property type="match status" value="1"/>
</dbReference>
<keyword evidence="4 6" id="KW-0472">Membrane</keyword>
<keyword evidence="7" id="KW-0732">Signal</keyword>
<evidence type="ECO:0000256" key="5">
    <source>
        <dbReference type="SAM" id="MobiDB-lite"/>
    </source>
</evidence>
<dbReference type="HOGENOM" id="CLU_327907_0_0_1"/>
<feature type="region of interest" description="Disordered" evidence="5">
    <location>
        <begin position="483"/>
        <end position="517"/>
    </location>
</feature>
<evidence type="ECO:0000256" key="1">
    <source>
        <dbReference type="ARBA" id="ARBA00004141"/>
    </source>
</evidence>
<feature type="compositionally biased region" description="Polar residues" evidence="5">
    <location>
        <begin position="827"/>
        <end position="838"/>
    </location>
</feature>
<feature type="region of interest" description="Disordered" evidence="5">
    <location>
        <begin position="369"/>
        <end position="391"/>
    </location>
</feature>
<proteinExistence type="predicted"/>
<dbReference type="GO" id="GO:0016020">
    <property type="term" value="C:membrane"/>
    <property type="evidence" value="ECO:0007669"/>
    <property type="project" value="UniProtKB-SubCell"/>
</dbReference>
<evidence type="ECO:0000256" key="7">
    <source>
        <dbReference type="SAM" id="SignalP"/>
    </source>
</evidence>
<dbReference type="Pfam" id="PF13886">
    <property type="entry name" value="TM7S3_TM198"/>
    <property type="match status" value="1"/>
</dbReference>
<dbReference type="InParanoid" id="G7DU85"/>
<evidence type="ECO:0000313" key="10">
    <source>
        <dbReference type="Proteomes" id="UP000009131"/>
    </source>
</evidence>
<keyword evidence="10" id="KW-1185">Reference proteome</keyword>
<feature type="transmembrane region" description="Helical" evidence="6">
    <location>
        <begin position="325"/>
        <end position="350"/>
    </location>
</feature>
<feature type="region of interest" description="Disordered" evidence="5">
    <location>
        <begin position="561"/>
        <end position="642"/>
    </location>
</feature>
<feature type="signal peptide" evidence="7">
    <location>
        <begin position="1"/>
        <end position="18"/>
    </location>
</feature>
<dbReference type="PANTHER" id="PTHR39469:SF1">
    <property type="entry name" value="DUF4203 DOMAIN-CONTAINING PROTEIN"/>
    <property type="match status" value="1"/>
</dbReference>
<feature type="region of interest" description="Disordered" evidence="5">
    <location>
        <begin position="654"/>
        <end position="679"/>
    </location>
</feature>
<feature type="domain" description="TM7S3/TM198-like" evidence="8">
    <location>
        <begin position="145"/>
        <end position="350"/>
    </location>
</feature>
<feature type="region of interest" description="Disordered" evidence="5">
    <location>
        <begin position="748"/>
        <end position="779"/>
    </location>
</feature>
<feature type="chain" id="PRO_5003492011" description="TM7S3/TM198-like domain-containing protein" evidence="7">
    <location>
        <begin position="19"/>
        <end position="877"/>
    </location>
</feature>
<feature type="compositionally biased region" description="Basic and acidic residues" evidence="5">
    <location>
        <begin position="369"/>
        <end position="378"/>
    </location>
</feature>
<evidence type="ECO:0000256" key="3">
    <source>
        <dbReference type="ARBA" id="ARBA00022989"/>
    </source>
</evidence>
<dbReference type="STRING" id="764103.G7DU85"/>
<sequence length="877" mass="95197">MSWISIACQLGLLATARAQATSNSTLDAVSIQTSSASSPTPLPSPSGGIIVYGNTVYTTVIGTTVSFQSVTSVLSPVSNSPTRTFITAVPTSMAVFATVTKRIPISTQVPDPTPTPLLPGTIATNGKPILNLDTHIDPAFALLAAWLILTGLPILLLGPRHRWIGHFVAGWYLVALVILVCVLRFGIQNQVVAPGVGLRVGFFFICSGISLLGAVISAVYRQATQSFTVAPLASFLFALYLQSVRSDGLLRDDSAKWVFMLATTVTWFSLGCVPRFQNAVQTISFAWLGAIAFIVGIDCVTCMGYKEMLIWNLGFKIFPSLALHFPMVVGIAIEVAAIPFVAVVGIVVQVRYATFLKLRHEAEISEELTRETDHERWSASDGSSRRPSGVLPYDRKEWEKRYPASMHSTQSTLACKYAPASTDGCAEAKRPPARKALIVAPDFDSLPKKRMSNYNWLSTLLPHGGRDPRDVVVARITKKRGSLPRYVSDRPGPTEAFMPAPECSPPSTSEPDDRRRSCIFSTDPAARTSAIISEGQRAVLEERERTKAEIQLLRKSINDLSEAITPPKGARPRSFSSPQSLSRKRSPPAVPAIDPNYASLYRAPAGLQHKAQRESIATRPASPSSSVASSRHNLPKAGSASLPAEKMLLSELSAGQDRRQRAANKRMSYVSSDGAPPPLVKFDAPSDPFAGNHRQRLSFVATSAPLSAKIAGRAPDPWTGRPLEELLEHSRSDTADDPVKHDLMSRHRQSLAKMQRPVSLVLSSDSQPSSPERPRASRGQLIREALDAKRKEDSRSLRSFKLRSGSINQGAEETLRSSVTSDKRVAATSTNERTSTIQQPGAIQITRPASPPGKRGSLLADAFDMERLRFVNQASSR</sequence>
<feature type="transmembrane region" description="Helical" evidence="6">
    <location>
        <begin position="199"/>
        <end position="220"/>
    </location>
</feature>